<dbReference type="CDD" id="cd00371">
    <property type="entry name" value="HMA"/>
    <property type="match status" value="1"/>
</dbReference>
<feature type="compositionally biased region" description="Low complexity" evidence="2">
    <location>
        <begin position="25"/>
        <end position="40"/>
    </location>
</feature>
<feature type="region of interest" description="Disordered" evidence="2">
    <location>
        <begin position="20"/>
        <end position="112"/>
    </location>
</feature>
<name>A0ABC8RB28_9AQUA</name>
<evidence type="ECO:0000256" key="1">
    <source>
        <dbReference type="ARBA" id="ARBA00004170"/>
    </source>
</evidence>
<feature type="compositionally biased region" description="Pro residues" evidence="2">
    <location>
        <begin position="59"/>
        <end position="71"/>
    </location>
</feature>
<dbReference type="SUPFAM" id="SSF55008">
    <property type="entry name" value="HMA, heavy metal-associated domain"/>
    <property type="match status" value="1"/>
</dbReference>
<dbReference type="InterPro" id="IPR044526">
    <property type="entry name" value="NAKR1-3"/>
</dbReference>
<dbReference type="PANTHER" id="PTHR46119">
    <property type="entry name" value="OS08G0405700 PROTEIN"/>
    <property type="match status" value="1"/>
</dbReference>
<proteinExistence type="predicted"/>
<dbReference type="Proteomes" id="UP001642360">
    <property type="component" value="Unassembled WGS sequence"/>
</dbReference>
<organism evidence="4 5">
    <name type="scientific">Ilex paraguariensis</name>
    <name type="common">yerba mate</name>
    <dbReference type="NCBI Taxonomy" id="185542"/>
    <lineage>
        <taxon>Eukaryota</taxon>
        <taxon>Viridiplantae</taxon>
        <taxon>Streptophyta</taxon>
        <taxon>Embryophyta</taxon>
        <taxon>Tracheophyta</taxon>
        <taxon>Spermatophyta</taxon>
        <taxon>Magnoliopsida</taxon>
        <taxon>eudicotyledons</taxon>
        <taxon>Gunneridae</taxon>
        <taxon>Pentapetalae</taxon>
        <taxon>asterids</taxon>
        <taxon>campanulids</taxon>
        <taxon>Aquifoliales</taxon>
        <taxon>Aquifoliaceae</taxon>
        <taxon>Ilex</taxon>
    </lineage>
</organism>
<protein>
    <recommendedName>
        <fullName evidence="3">HMA domain-containing protein</fullName>
    </recommendedName>
</protein>
<keyword evidence="5" id="KW-1185">Reference proteome</keyword>
<feature type="domain" description="HMA" evidence="3">
    <location>
        <begin position="186"/>
        <end position="252"/>
    </location>
</feature>
<dbReference type="InterPro" id="IPR036163">
    <property type="entry name" value="HMA_dom_sf"/>
</dbReference>
<dbReference type="GO" id="GO:0009626">
    <property type="term" value="P:plant-type hypersensitive response"/>
    <property type="evidence" value="ECO:0007669"/>
    <property type="project" value="UniProtKB-KW"/>
</dbReference>
<comment type="subcellular location">
    <subcellularLocation>
        <location evidence="1">Membrane</location>
        <topology evidence="1">Peripheral membrane protein</topology>
    </subcellularLocation>
</comment>
<evidence type="ECO:0000259" key="3">
    <source>
        <dbReference type="PROSITE" id="PS50846"/>
    </source>
</evidence>
<dbReference type="PROSITE" id="PS50846">
    <property type="entry name" value="HMA_2"/>
    <property type="match status" value="1"/>
</dbReference>
<accession>A0ABC8RB28</accession>
<reference evidence="4 5" key="1">
    <citation type="submission" date="2024-02" db="EMBL/GenBank/DDBJ databases">
        <authorList>
            <person name="Vignale AGUSTIN F."/>
            <person name="Sosa J E."/>
            <person name="Modenutti C."/>
        </authorList>
    </citation>
    <scope>NUCLEOTIDE SEQUENCE [LARGE SCALE GENOMIC DNA]</scope>
</reference>
<dbReference type="PANTHER" id="PTHR46119:SF15">
    <property type="entry name" value="PROTEIN SODIUM POTASSIUM ROOT DEFECTIVE 2"/>
    <property type="match status" value="1"/>
</dbReference>
<evidence type="ECO:0000313" key="4">
    <source>
        <dbReference type="EMBL" id="CAK9141982.1"/>
    </source>
</evidence>
<dbReference type="Pfam" id="PF00403">
    <property type="entry name" value="HMA"/>
    <property type="match status" value="1"/>
</dbReference>
<evidence type="ECO:0000313" key="5">
    <source>
        <dbReference type="Proteomes" id="UP001642360"/>
    </source>
</evidence>
<dbReference type="AlphaFoldDB" id="A0ABC8RB28"/>
<feature type="compositionally biased region" description="Basic and acidic residues" evidence="2">
    <location>
        <begin position="88"/>
        <end position="107"/>
    </location>
</feature>
<evidence type="ECO:0000256" key="2">
    <source>
        <dbReference type="SAM" id="MobiDB-lite"/>
    </source>
</evidence>
<dbReference type="GO" id="GO:0016020">
    <property type="term" value="C:membrane"/>
    <property type="evidence" value="ECO:0007669"/>
    <property type="project" value="UniProtKB-SubCell"/>
</dbReference>
<feature type="compositionally biased region" description="Basic residues" evidence="2">
    <location>
        <begin position="73"/>
        <end position="85"/>
    </location>
</feature>
<sequence>MRRMDLFCASQAATAIRLGMGEEGSSSSSSSSSYIPLSSSPAIDRCNPIIRDSRRLANPLPPCSSQPPISPKPHNHHLHKSKKSSSKPNDETKKKSSKKPNDQKGKSCAEPSESIARKSWGCTKPGEFISHPTSSRYLLGDTAFLDVLSDFDPILKLVPAEPSKPQVVKTVESSASKPPSSSRSPDQVVVLRVSLHCRGCERKMRKHISRMEGVTSFNIDFAAKKLTVVGDVTPLSVLSSVSKVKNAQLWPPAISSAVPPVSSS</sequence>
<dbReference type="InterPro" id="IPR006121">
    <property type="entry name" value="HMA_dom"/>
</dbReference>
<dbReference type="Gene3D" id="3.30.70.100">
    <property type="match status" value="1"/>
</dbReference>
<comment type="caution">
    <text evidence="4">The sequence shown here is derived from an EMBL/GenBank/DDBJ whole genome shotgun (WGS) entry which is preliminary data.</text>
</comment>
<gene>
    <name evidence="4" type="ORF">ILEXP_LOCUS9613</name>
</gene>
<dbReference type="EMBL" id="CAUOFW020001186">
    <property type="protein sequence ID" value="CAK9141982.1"/>
    <property type="molecule type" value="Genomic_DNA"/>
</dbReference>